<name>A0ABN8NTI8_9CNID</name>
<evidence type="ECO:0000313" key="1">
    <source>
        <dbReference type="EMBL" id="CAH3121768.1"/>
    </source>
</evidence>
<reference evidence="1 2" key="1">
    <citation type="submission" date="2022-05" db="EMBL/GenBank/DDBJ databases">
        <authorList>
            <consortium name="Genoscope - CEA"/>
            <person name="William W."/>
        </authorList>
    </citation>
    <scope>NUCLEOTIDE SEQUENCE [LARGE SCALE GENOMIC DNA]</scope>
</reference>
<comment type="caution">
    <text evidence="1">The sequence shown here is derived from an EMBL/GenBank/DDBJ whole genome shotgun (WGS) entry which is preliminary data.</text>
</comment>
<organism evidence="1 2">
    <name type="scientific">Porites lobata</name>
    <dbReference type="NCBI Taxonomy" id="104759"/>
    <lineage>
        <taxon>Eukaryota</taxon>
        <taxon>Metazoa</taxon>
        <taxon>Cnidaria</taxon>
        <taxon>Anthozoa</taxon>
        <taxon>Hexacorallia</taxon>
        <taxon>Scleractinia</taxon>
        <taxon>Fungiina</taxon>
        <taxon>Poritidae</taxon>
        <taxon>Porites</taxon>
    </lineage>
</organism>
<proteinExistence type="predicted"/>
<evidence type="ECO:0000313" key="2">
    <source>
        <dbReference type="Proteomes" id="UP001159405"/>
    </source>
</evidence>
<accession>A0ABN8NTI8</accession>
<gene>
    <name evidence="1" type="ORF">PLOB_00028920</name>
</gene>
<dbReference type="EMBL" id="CALNXK010000036">
    <property type="protein sequence ID" value="CAH3121768.1"/>
    <property type="molecule type" value="Genomic_DNA"/>
</dbReference>
<protein>
    <recommendedName>
        <fullName evidence="3">ZAD domain-containing protein</fullName>
    </recommendedName>
</protein>
<evidence type="ECO:0008006" key="3">
    <source>
        <dbReference type="Google" id="ProtNLM"/>
    </source>
</evidence>
<sequence>MNGETSKKVTSAARDCCLCKDKIPSLKEKVKIFRKSELQIGALIHRSLGVDLGVYTGSENLAICSLCYNMLNAYNKALKKSTRSLMASSRNLKVTDLSVSKDYRTPTRRLKFHGDHHNQQAISLQIMFVCLLLQSFRQFLVLVPLAQSLDSRFFEHQIV</sequence>
<keyword evidence="2" id="KW-1185">Reference proteome</keyword>
<dbReference type="Proteomes" id="UP001159405">
    <property type="component" value="Unassembled WGS sequence"/>
</dbReference>